<dbReference type="Gene3D" id="3.40.630.30">
    <property type="match status" value="1"/>
</dbReference>
<sequence>MQSPGSGGTRGRGGRRGCWTGPVVVVERVQGLAERQRQEVAALERRVVAADGGRLKLEHDVLASRPGDRVLDLLVHEGGALVGFLGLYPFGRASVELAGMVDPGHRRRGVATALLDAATPLVREWPRVLLVVPGGSAAGHALARRRGGVPHHAEHALVLDGPPAEGPADPALALRPAGPADAAVVARLLAAAFDEGAPDEAALAAQLASPAERTLLVEHRGAPVGTLRLTSYEGTGGVYGFAVDPGRQGRGIGRDALRRACALLRAEGARRVALEVAVGNDRALGLYTSLGFRPVAREDYYALPVPA</sequence>
<dbReference type="EMBL" id="QZEZ01000007">
    <property type="protein sequence ID" value="RJK94354.1"/>
    <property type="molecule type" value="Genomic_DNA"/>
</dbReference>
<evidence type="ECO:0000313" key="4">
    <source>
        <dbReference type="EMBL" id="RJK94354.1"/>
    </source>
</evidence>
<dbReference type="PANTHER" id="PTHR43877">
    <property type="entry name" value="AMINOALKYLPHOSPHONATE N-ACETYLTRANSFERASE-RELATED-RELATED"/>
    <property type="match status" value="1"/>
</dbReference>
<dbReference type="AlphaFoldDB" id="A0A3A3YVU6"/>
<organism evidence="4 5">
    <name type="scientific">Vallicoccus soli</name>
    <dbReference type="NCBI Taxonomy" id="2339232"/>
    <lineage>
        <taxon>Bacteria</taxon>
        <taxon>Bacillati</taxon>
        <taxon>Actinomycetota</taxon>
        <taxon>Actinomycetes</taxon>
        <taxon>Motilibacterales</taxon>
        <taxon>Vallicoccaceae</taxon>
        <taxon>Vallicoccus</taxon>
    </lineage>
</organism>
<dbReference type="InterPro" id="IPR000182">
    <property type="entry name" value="GNAT_dom"/>
</dbReference>
<gene>
    <name evidence="4" type="ORF">D5H78_14700</name>
</gene>
<keyword evidence="2" id="KW-0012">Acyltransferase</keyword>
<evidence type="ECO:0000259" key="3">
    <source>
        <dbReference type="PROSITE" id="PS51186"/>
    </source>
</evidence>
<evidence type="ECO:0000313" key="5">
    <source>
        <dbReference type="Proteomes" id="UP000265614"/>
    </source>
</evidence>
<evidence type="ECO:0000256" key="1">
    <source>
        <dbReference type="ARBA" id="ARBA00022679"/>
    </source>
</evidence>
<dbReference type="InterPro" id="IPR050832">
    <property type="entry name" value="Bact_Acetyltransf"/>
</dbReference>
<dbReference type="InterPro" id="IPR016181">
    <property type="entry name" value="Acyl_CoA_acyltransferase"/>
</dbReference>
<dbReference type="Pfam" id="PF00583">
    <property type="entry name" value="Acetyltransf_1"/>
    <property type="match status" value="2"/>
</dbReference>
<keyword evidence="1 4" id="KW-0808">Transferase</keyword>
<protein>
    <submittedName>
        <fullName evidence="4">GNAT family N-acetyltransferase</fullName>
    </submittedName>
</protein>
<dbReference type="PROSITE" id="PS51186">
    <property type="entry name" value="GNAT"/>
    <property type="match status" value="2"/>
</dbReference>
<proteinExistence type="predicted"/>
<feature type="domain" description="N-acetyltransferase" evidence="3">
    <location>
        <begin position="27"/>
        <end position="165"/>
    </location>
</feature>
<evidence type="ECO:0000256" key="2">
    <source>
        <dbReference type="ARBA" id="ARBA00023315"/>
    </source>
</evidence>
<dbReference type="SUPFAM" id="SSF55729">
    <property type="entry name" value="Acyl-CoA N-acyltransferases (Nat)"/>
    <property type="match status" value="2"/>
</dbReference>
<name>A0A3A3YVU6_9ACTN</name>
<dbReference type="GO" id="GO:0016747">
    <property type="term" value="F:acyltransferase activity, transferring groups other than amino-acyl groups"/>
    <property type="evidence" value="ECO:0007669"/>
    <property type="project" value="InterPro"/>
</dbReference>
<dbReference type="OrthoDB" id="9792929at2"/>
<reference evidence="4 5" key="1">
    <citation type="submission" date="2018-09" db="EMBL/GenBank/DDBJ databases">
        <title>YIM 75000 draft genome.</title>
        <authorList>
            <person name="Tang S."/>
            <person name="Feng Y."/>
        </authorList>
    </citation>
    <scope>NUCLEOTIDE SEQUENCE [LARGE SCALE GENOMIC DNA]</scope>
    <source>
        <strain evidence="4 5">YIM 75000</strain>
    </source>
</reference>
<comment type="caution">
    <text evidence="4">The sequence shown here is derived from an EMBL/GenBank/DDBJ whole genome shotgun (WGS) entry which is preliminary data.</text>
</comment>
<accession>A0A3A3YVU6</accession>
<dbReference type="Proteomes" id="UP000265614">
    <property type="component" value="Unassembled WGS sequence"/>
</dbReference>
<keyword evidence="5" id="KW-1185">Reference proteome</keyword>
<feature type="domain" description="N-acetyltransferase" evidence="3">
    <location>
        <begin position="172"/>
        <end position="307"/>
    </location>
</feature>
<dbReference type="CDD" id="cd04301">
    <property type="entry name" value="NAT_SF"/>
    <property type="match status" value="2"/>
</dbReference>